<evidence type="ECO:0000256" key="4">
    <source>
        <dbReference type="ARBA" id="ARBA00022679"/>
    </source>
</evidence>
<dbReference type="NCBIfam" id="TIGR00089">
    <property type="entry name" value="MiaB/RimO family radical SAM methylthiotransferase"/>
    <property type="match status" value="1"/>
</dbReference>
<dbReference type="GO" id="GO:0005829">
    <property type="term" value="C:cytosol"/>
    <property type="evidence" value="ECO:0007669"/>
    <property type="project" value="TreeGrafter"/>
</dbReference>
<dbReference type="SFLD" id="SFLDF00273">
    <property type="entry name" value="(dimethylallyl)adenosine_tRNA"/>
    <property type="match status" value="1"/>
</dbReference>
<comment type="similarity">
    <text evidence="11">Belongs to the methylthiotransferase family. MiaB subfamily.</text>
</comment>
<dbReference type="GO" id="GO:0035597">
    <property type="term" value="F:tRNA-2-methylthio-N(6)-dimethylallyladenosine(37) synthase activity"/>
    <property type="evidence" value="ECO:0007669"/>
    <property type="project" value="UniProtKB-EC"/>
</dbReference>
<evidence type="ECO:0000313" key="15">
    <source>
        <dbReference type="EMBL" id="MQM73001.1"/>
    </source>
</evidence>
<dbReference type="InterPro" id="IPR005839">
    <property type="entry name" value="Methylthiotransferase"/>
</dbReference>
<gene>
    <name evidence="11 15" type="primary">miaB</name>
    <name evidence="15" type="ORF">FRC53_06185</name>
</gene>
<evidence type="ECO:0000256" key="5">
    <source>
        <dbReference type="ARBA" id="ARBA00022691"/>
    </source>
</evidence>
<evidence type="ECO:0000256" key="6">
    <source>
        <dbReference type="ARBA" id="ARBA00022694"/>
    </source>
</evidence>
<dbReference type="SUPFAM" id="SSF102114">
    <property type="entry name" value="Radical SAM enzymes"/>
    <property type="match status" value="1"/>
</dbReference>
<proteinExistence type="inferred from homology"/>
<comment type="subunit">
    <text evidence="11">Monomer.</text>
</comment>
<keyword evidence="16" id="KW-1185">Reference proteome</keyword>
<feature type="domain" description="TRAM" evidence="12">
    <location>
        <begin position="377"/>
        <end position="440"/>
    </location>
</feature>
<keyword evidence="2 11" id="KW-0004">4Fe-4S</keyword>
<evidence type="ECO:0000256" key="1">
    <source>
        <dbReference type="ARBA" id="ARBA00003234"/>
    </source>
</evidence>
<feature type="domain" description="Radical SAM core" evidence="14">
    <location>
        <begin position="144"/>
        <end position="374"/>
    </location>
</feature>
<evidence type="ECO:0000256" key="2">
    <source>
        <dbReference type="ARBA" id="ARBA00022485"/>
    </source>
</evidence>
<dbReference type="InterPro" id="IPR006463">
    <property type="entry name" value="MiaB_methiolase"/>
</dbReference>
<evidence type="ECO:0000256" key="10">
    <source>
        <dbReference type="ARBA" id="ARBA00033765"/>
    </source>
</evidence>
<evidence type="ECO:0000259" key="12">
    <source>
        <dbReference type="PROSITE" id="PS50926"/>
    </source>
</evidence>
<dbReference type="InterPro" id="IPR006638">
    <property type="entry name" value="Elp3/MiaA/NifB-like_rSAM"/>
</dbReference>
<dbReference type="EMBL" id="VOGB01000004">
    <property type="protein sequence ID" value="MQM73001.1"/>
    <property type="molecule type" value="Genomic_DNA"/>
</dbReference>
<name>A0A6L5GRU8_9FIRM</name>
<dbReference type="PROSITE" id="PS01278">
    <property type="entry name" value="MTTASE_RADICAL"/>
    <property type="match status" value="1"/>
</dbReference>
<feature type="binding site" evidence="11">
    <location>
        <position position="158"/>
    </location>
    <ligand>
        <name>[4Fe-4S] cluster</name>
        <dbReference type="ChEBI" id="CHEBI:49883"/>
        <label>2</label>
        <note>4Fe-4S-S-AdoMet</note>
    </ligand>
</feature>
<dbReference type="InterPro" id="IPR013848">
    <property type="entry name" value="Methylthiotransferase_N"/>
</dbReference>
<evidence type="ECO:0000259" key="14">
    <source>
        <dbReference type="PROSITE" id="PS51918"/>
    </source>
</evidence>
<keyword evidence="7 11" id="KW-0479">Metal-binding</keyword>
<keyword evidence="9 11" id="KW-0411">Iron-sulfur</keyword>
<protein>
    <recommendedName>
        <fullName evidence="10 11">tRNA-2-methylthio-N(6)-dimethylallyladenosine synthase</fullName>
        <ecNumber evidence="10 11">2.8.4.3</ecNumber>
    </recommendedName>
    <alternativeName>
        <fullName evidence="11">(Dimethylallyl)adenosine tRNA methylthiotransferase MiaB</fullName>
    </alternativeName>
    <alternativeName>
        <fullName evidence="11">tRNA-i(6)A37 methylthiotransferase</fullName>
    </alternativeName>
</protein>
<dbReference type="InterPro" id="IPR038135">
    <property type="entry name" value="Methylthiotransferase_N_sf"/>
</dbReference>
<feature type="binding site" evidence="11">
    <location>
        <position position="82"/>
    </location>
    <ligand>
        <name>[4Fe-4S] cluster</name>
        <dbReference type="ChEBI" id="CHEBI:49883"/>
        <label>1</label>
    </ligand>
</feature>
<dbReference type="HAMAP" id="MF_01864">
    <property type="entry name" value="tRNA_metthiotr_MiaB"/>
    <property type="match status" value="1"/>
</dbReference>
<dbReference type="Gene3D" id="3.40.50.12160">
    <property type="entry name" value="Methylthiotransferase, N-terminal domain"/>
    <property type="match status" value="1"/>
</dbReference>
<dbReference type="Pfam" id="PF04055">
    <property type="entry name" value="Radical_SAM"/>
    <property type="match status" value="1"/>
</dbReference>
<dbReference type="InterPro" id="IPR002792">
    <property type="entry name" value="TRAM_dom"/>
</dbReference>
<accession>A0A6L5GRU8</accession>
<dbReference type="CDD" id="cd01335">
    <property type="entry name" value="Radical_SAM"/>
    <property type="match status" value="1"/>
</dbReference>
<keyword evidence="6 11" id="KW-0819">tRNA processing</keyword>
<dbReference type="InterPro" id="IPR058240">
    <property type="entry name" value="rSAM_sf"/>
</dbReference>
<dbReference type="Pfam" id="PF00919">
    <property type="entry name" value="UPF0004"/>
    <property type="match status" value="1"/>
</dbReference>
<keyword evidence="5 11" id="KW-0949">S-adenosyl-L-methionine</keyword>
<keyword evidence="8 11" id="KW-0408">Iron</keyword>
<evidence type="ECO:0000256" key="7">
    <source>
        <dbReference type="ARBA" id="ARBA00022723"/>
    </source>
</evidence>
<feature type="binding site" evidence="11">
    <location>
        <position position="162"/>
    </location>
    <ligand>
        <name>[4Fe-4S] cluster</name>
        <dbReference type="ChEBI" id="CHEBI:49883"/>
        <label>2</label>
        <note>4Fe-4S-S-AdoMet</note>
    </ligand>
</feature>
<dbReference type="PANTHER" id="PTHR43020">
    <property type="entry name" value="CDK5 REGULATORY SUBUNIT-ASSOCIATED PROTEIN 1"/>
    <property type="match status" value="1"/>
</dbReference>
<dbReference type="InterPro" id="IPR007197">
    <property type="entry name" value="rSAM"/>
</dbReference>
<dbReference type="Proteomes" id="UP000473648">
    <property type="component" value="Unassembled WGS sequence"/>
</dbReference>
<comment type="catalytic activity">
    <reaction evidence="11">
        <text>N(6)-dimethylallyladenosine(37) in tRNA + (sulfur carrier)-SH + AH2 + 2 S-adenosyl-L-methionine = 2-methylsulfanyl-N(6)-dimethylallyladenosine(37) in tRNA + (sulfur carrier)-H + 5'-deoxyadenosine + L-methionine + A + S-adenosyl-L-homocysteine + 2 H(+)</text>
        <dbReference type="Rhea" id="RHEA:37067"/>
        <dbReference type="Rhea" id="RHEA-COMP:10375"/>
        <dbReference type="Rhea" id="RHEA-COMP:10376"/>
        <dbReference type="Rhea" id="RHEA-COMP:14737"/>
        <dbReference type="Rhea" id="RHEA-COMP:14739"/>
        <dbReference type="ChEBI" id="CHEBI:13193"/>
        <dbReference type="ChEBI" id="CHEBI:15378"/>
        <dbReference type="ChEBI" id="CHEBI:17319"/>
        <dbReference type="ChEBI" id="CHEBI:17499"/>
        <dbReference type="ChEBI" id="CHEBI:29917"/>
        <dbReference type="ChEBI" id="CHEBI:57844"/>
        <dbReference type="ChEBI" id="CHEBI:57856"/>
        <dbReference type="ChEBI" id="CHEBI:59789"/>
        <dbReference type="ChEBI" id="CHEBI:64428"/>
        <dbReference type="ChEBI" id="CHEBI:74415"/>
        <dbReference type="ChEBI" id="CHEBI:74417"/>
        <dbReference type="EC" id="2.8.4.3"/>
    </reaction>
</comment>
<dbReference type="EC" id="2.8.4.3" evidence="10 11"/>
<keyword evidence="4 11" id="KW-0808">Transferase</keyword>
<evidence type="ECO:0000256" key="3">
    <source>
        <dbReference type="ARBA" id="ARBA00022490"/>
    </source>
</evidence>
<dbReference type="SMART" id="SM00729">
    <property type="entry name" value="Elp3"/>
    <property type="match status" value="1"/>
</dbReference>
<dbReference type="Gene3D" id="3.80.30.20">
    <property type="entry name" value="tm_1862 like domain"/>
    <property type="match status" value="1"/>
</dbReference>
<dbReference type="Pfam" id="PF01938">
    <property type="entry name" value="TRAM"/>
    <property type="match status" value="1"/>
</dbReference>
<comment type="function">
    <text evidence="1 11">Catalyzes the methylthiolation of N6-(dimethylallyl)adenosine (i(6)A), leading to the formation of 2-methylthio-N6-(dimethylallyl)adenosine (ms(2)i(6)A) at position 37 in tRNAs that read codons beginning with uridine.</text>
</comment>
<dbReference type="FunFam" id="3.80.30.20:FF:000001">
    <property type="entry name" value="tRNA-2-methylthio-N(6)-dimethylallyladenosine synthase 2"/>
    <property type="match status" value="1"/>
</dbReference>
<dbReference type="PROSITE" id="PS50926">
    <property type="entry name" value="TRAM"/>
    <property type="match status" value="1"/>
</dbReference>
<dbReference type="SFLD" id="SFLDG01061">
    <property type="entry name" value="methylthiotransferase"/>
    <property type="match status" value="1"/>
</dbReference>
<dbReference type="NCBIfam" id="TIGR01574">
    <property type="entry name" value="miaB-methiolase"/>
    <property type="match status" value="1"/>
</dbReference>
<evidence type="ECO:0000256" key="11">
    <source>
        <dbReference type="HAMAP-Rule" id="MF_01864"/>
    </source>
</evidence>
<evidence type="ECO:0000259" key="13">
    <source>
        <dbReference type="PROSITE" id="PS51449"/>
    </source>
</evidence>
<organism evidence="15 16">
    <name type="scientific">Candidatus Pseudoramibacter fermentans</name>
    <dbReference type="NCBI Taxonomy" id="2594427"/>
    <lineage>
        <taxon>Bacteria</taxon>
        <taxon>Bacillati</taxon>
        <taxon>Bacillota</taxon>
        <taxon>Clostridia</taxon>
        <taxon>Eubacteriales</taxon>
        <taxon>Eubacteriaceae</taxon>
        <taxon>Pseudoramibacter</taxon>
    </lineage>
</organism>
<dbReference type="InterPro" id="IPR020612">
    <property type="entry name" value="Methylthiotransferase_CS"/>
</dbReference>
<dbReference type="SFLD" id="SFLDG01082">
    <property type="entry name" value="B12-binding_domain_containing"/>
    <property type="match status" value="1"/>
</dbReference>
<feature type="domain" description="MTTase N-terminal" evidence="13">
    <location>
        <begin position="3"/>
        <end position="121"/>
    </location>
</feature>
<dbReference type="GO" id="GO:0051539">
    <property type="term" value="F:4 iron, 4 sulfur cluster binding"/>
    <property type="evidence" value="ECO:0007669"/>
    <property type="project" value="UniProtKB-UniRule"/>
</dbReference>
<dbReference type="PROSITE" id="PS51918">
    <property type="entry name" value="RADICAL_SAM"/>
    <property type="match status" value="1"/>
</dbReference>
<feature type="binding site" evidence="11">
    <location>
        <position position="12"/>
    </location>
    <ligand>
        <name>[4Fe-4S] cluster</name>
        <dbReference type="ChEBI" id="CHEBI:49883"/>
        <label>1</label>
    </ligand>
</feature>
<evidence type="ECO:0000256" key="9">
    <source>
        <dbReference type="ARBA" id="ARBA00023014"/>
    </source>
</evidence>
<feature type="binding site" evidence="11">
    <location>
        <position position="48"/>
    </location>
    <ligand>
        <name>[4Fe-4S] cluster</name>
        <dbReference type="ChEBI" id="CHEBI:49883"/>
        <label>1</label>
    </ligand>
</feature>
<dbReference type="InterPro" id="IPR023404">
    <property type="entry name" value="rSAM_horseshoe"/>
</dbReference>
<comment type="subcellular location">
    <subcellularLocation>
        <location evidence="11">Cytoplasm</location>
    </subcellularLocation>
</comment>
<dbReference type="PANTHER" id="PTHR43020:SF2">
    <property type="entry name" value="MITOCHONDRIAL TRNA METHYLTHIOTRANSFERASE CDK5RAP1"/>
    <property type="match status" value="1"/>
</dbReference>
<reference evidence="15" key="1">
    <citation type="journal article" date="2020" name="Appl. Environ. Microbiol.">
        <title>Medium-Chain Fatty Acid Synthesis by 'Candidatus Weimeria bifida' gen. nov., sp. nov., and 'Candidatus Pseudoramibacter fermentans' sp. nov.</title>
        <authorList>
            <person name="Scarborough M.J."/>
            <person name="Myers K.S."/>
            <person name="Donohue T.J."/>
            <person name="Noguera D.R."/>
        </authorList>
    </citation>
    <scope>NUCLEOTIDE SEQUENCE</scope>
    <source>
        <strain evidence="15">EUB1.1</strain>
    </source>
</reference>
<dbReference type="PROSITE" id="PS51449">
    <property type="entry name" value="MTTASE_N"/>
    <property type="match status" value="1"/>
</dbReference>
<feature type="binding site" evidence="11">
    <location>
        <position position="165"/>
    </location>
    <ligand>
        <name>[4Fe-4S] cluster</name>
        <dbReference type="ChEBI" id="CHEBI:49883"/>
        <label>2</label>
        <note>4Fe-4S-S-AdoMet</note>
    </ligand>
</feature>
<dbReference type="AlphaFoldDB" id="A0A6L5GRU8"/>
<comment type="cofactor">
    <cofactor evidence="11">
        <name>[4Fe-4S] cluster</name>
        <dbReference type="ChEBI" id="CHEBI:49883"/>
    </cofactor>
    <text evidence="11">Binds 2 [4Fe-4S] clusters. One cluster is coordinated with 3 cysteines and an exchangeable S-adenosyl-L-methionine.</text>
</comment>
<evidence type="ECO:0000313" key="16">
    <source>
        <dbReference type="Proteomes" id="UP000473648"/>
    </source>
</evidence>
<comment type="caution">
    <text evidence="15">The sequence shown here is derived from an EMBL/GenBank/DDBJ whole genome shotgun (WGS) entry which is preliminary data.</text>
</comment>
<dbReference type="FunFam" id="3.40.50.12160:FF:000006">
    <property type="entry name" value="tRNA-2-methylthio-N(6)-dimethylallyladenosine synthase"/>
    <property type="match status" value="1"/>
</dbReference>
<dbReference type="GO" id="GO:0046872">
    <property type="term" value="F:metal ion binding"/>
    <property type="evidence" value="ECO:0007669"/>
    <property type="project" value="UniProtKB-KW"/>
</dbReference>
<evidence type="ECO:0000256" key="8">
    <source>
        <dbReference type="ARBA" id="ARBA00023004"/>
    </source>
</evidence>
<keyword evidence="3 11" id="KW-0963">Cytoplasm</keyword>
<sequence>MNKTYKIITYGCQMNENDSEKISGMLKEMGYTPTDDEKTAGVVVMNTCSVRENADERFFGNVGNFKHIKKKNPDLILAVCGCMMQQPAIVKQIKEKNPQVDIVFGTHNIEHFPQLLEEFIETRSRTIEIYDDDQGLVENLPVDRKYPFKSYVSIMKGCNNFCTYCIVPYTRGREVSRPHEKIIEEITRLVEDGCLEVMLLGQNVNSYGNDRRDGYGFADLLRDVNAIEGLRRIRFMTSHPKDMSDAVIEAIATCDKVCPSIHLAIQSGSTRILKAMHRGYTKEQIIALVEKIRNRIPHVAITTDIIVGFPGETEADFEETLDVVRACRFDSAFSFIYSKRSGTPAAEMDDQIPDEVKHQRLNRLLDVLHEIGNDQNAWFQDQDVEVLVEGKSAHNPNKLSGRTLNGKLVNFTGDMATIGTIIPVHIDRAKTFSLDGTAIGSLN</sequence>
<dbReference type="SFLD" id="SFLDS00029">
    <property type="entry name" value="Radical_SAM"/>
    <property type="match status" value="1"/>
</dbReference>